<evidence type="ECO:0000313" key="3">
    <source>
        <dbReference type="EMBL" id="QNJ90666.1"/>
    </source>
</evidence>
<organism evidence="3 4">
    <name type="scientific">Mycolicibacterium fluoranthenivorans</name>
    <dbReference type="NCBI Taxonomy" id="258505"/>
    <lineage>
        <taxon>Bacteria</taxon>
        <taxon>Bacillati</taxon>
        <taxon>Actinomycetota</taxon>
        <taxon>Actinomycetes</taxon>
        <taxon>Mycobacteriales</taxon>
        <taxon>Mycobacteriaceae</taxon>
        <taxon>Mycolicibacterium</taxon>
    </lineage>
</organism>
<evidence type="ECO:0000256" key="2">
    <source>
        <dbReference type="SAM" id="Phobius"/>
    </source>
</evidence>
<evidence type="ECO:0000256" key="1">
    <source>
        <dbReference type="SAM" id="MobiDB-lite"/>
    </source>
</evidence>
<sequence>MIERTARRNADFGNPPDHVDDGWFGAADIAPTASAPGSAPEPAPTIAQERVGRHARAEGAAPTFDIAPASTGPRHAAPETPVAAGWLIQPRRPDPWYRTRAVIPAAAALAVAIPVTLVTMRAPEPAPDRPEPVPVPVTTAATSSPLAPSAAPAPPPPDPAQELPTQTEQPTYHVPRHTEPTQRRKPEIGVTRTPVTRKPISAVPPAPPTTGRNSSTPGDEPGGWGFW</sequence>
<feature type="transmembrane region" description="Helical" evidence="2">
    <location>
        <begin position="101"/>
        <end position="120"/>
    </location>
</feature>
<accession>A0A7G8P8K0</accession>
<feature type="compositionally biased region" description="Basic and acidic residues" evidence="1">
    <location>
        <begin position="1"/>
        <end position="10"/>
    </location>
</feature>
<feature type="compositionally biased region" description="Basic and acidic residues" evidence="1">
    <location>
        <begin position="176"/>
        <end position="187"/>
    </location>
</feature>
<reference evidence="3 4" key="1">
    <citation type="submission" date="2020-07" db="EMBL/GenBank/DDBJ databases">
        <title>Draft genome sequence of four isobutane-metabolizing strains capable of cometabolically degrading diverse ether contaminants.</title>
        <authorList>
            <person name="Chen W."/>
            <person name="Faulkner N."/>
            <person name="Smith C."/>
            <person name="Hyman M."/>
        </authorList>
    </citation>
    <scope>NUCLEOTIDE SEQUENCE [LARGE SCALE GENOMIC DNA]</scope>
    <source>
        <strain evidence="3 4">2A</strain>
    </source>
</reference>
<feature type="compositionally biased region" description="Low complexity" evidence="1">
    <location>
        <begin position="136"/>
        <end position="150"/>
    </location>
</feature>
<keyword evidence="2" id="KW-1133">Transmembrane helix</keyword>
<protein>
    <submittedName>
        <fullName evidence="3">Uncharacterized protein</fullName>
    </submittedName>
</protein>
<keyword evidence="2" id="KW-0472">Membrane</keyword>
<dbReference type="EMBL" id="CP059894">
    <property type="protein sequence ID" value="QNJ90666.1"/>
    <property type="molecule type" value="Genomic_DNA"/>
</dbReference>
<name>A0A7G8P8K0_9MYCO</name>
<feature type="region of interest" description="Disordered" evidence="1">
    <location>
        <begin position="123"/>
        <end position="227"/>
    </location>
</feature>
<dbReference type="KEGG" id="mflu:HZU40_20695"/>
<dbReference type="Proteomes" id="UP000515498">
    <property type="component" value="Chromosome"/>
</dbReference>
<keyword evidence="2" id="KW-0812">Transmembrane</keyword>
<proteinExistence type="predicted"/>
<feature type="region of interest" description="Disordered" evidence="1">
    <location>
        <begin position="1"/>
        <end position="44"/>
    </location>
</feature>
<dbReference type="RefSeq" id="WP_187095617.1">
    <property type="nucleotide sequence ID" value="NZ_CP059894.1"/>
</dbReference>
<evidence type="ECO:0000313" key="4">
    <source>
        <dbReference type="Proteomes" id="UP000515498"/>
    </source>
</evidence>
<gene>
    <name evidence="3" type="ORF">HZU40_20695</name>
</gene>
<dbReference type="AlphaFoldDB" id="A0A7G8P8K0"/>
<feature type="compositionally biased region" description="Low complexity" evidence="1">
    <location>
        <begin position="30"/>
        <end position="40"/>
    </location>
</feature>